<dbReference type="Proteomes" id="UP001152795">
    <property type="component" value="Unassembled WGS sequence"/>
</dbReference>
<organism evidence="2 3">
    <name type="scientific">Paramuricea clavata</name>
    <name type="common">Red gorgonian</name>
    <name type="synonym">Violescent sea-whip</name>
    <dbReference type="NCBI Taxonomy" id="317549"/>
    <lineage>
        <taxon>Eukaryota</taxon>
        <taxon>Metazoa</taxon>
        <taxon>Cnidaria</taxon>
        <taxon>Anthozoa</taxon>
        <taxon>Octocorallia</taxon>
        <taxon>Malacalcyonacea</taxon>
        <taxon>Plexauridae</taxon>
        <taxon>Paramuricea</taxon>
    </lineage>
</organism>
<name>A0A7D9EIC7_PARCT</name>
<evidence type="ECO:0000313" key="2">
    <source>
        <dbReference type="EMBL" id="CAB4010761.1"/>
    </source>
</evidence>
<evidence type="ECO:0000256" key="1">
    <source>
        <dbReference type="SAM" id="MobiDB-lite"/>
    </source>
</evidence>
<reference evidence="2" key="1">
    <citation type="submission" date="2020-04" db="EMBL/GenBank/DDBJ databases">
        <authorList>
            <person name="Alioto T."/>
            <person name="Alioto T."/>
            <person name="Gomez Garrido J."/>
        </authorList>
    </citation>
    <scope>NUCLEOTIDE SEQUENCE</scope>
    <source>
        <strain evidence="2">A484AB</strain>
    </source>
</reference>
<keyword evidence="3" id="KW-1185">Reference proteome</keyword>
<accession>A0A7D9EIC7</accession>
<feature type="region of interest" description="Disordered" evidence="1">
    <location>
        <begin position="452"/>
        <end position="513"/>
    </location>
</feature>
<feature type="compositionally biased region" description="Low complexity" evidence="1">
    <location>
        <begin position="469"/>
        <end position="481"/>
    </location>
</feature>
<gene>
    <name evidence="2" type="ORF">PACLA_8A062174</name>
</gene>
<dbReference type="PANTHER" id="PTHR24024:SF18">
    <property type="entry name" value="SHORT-CHAIN COLLAGEN C4-LIKE"/>
    <property type="match status" value="1"/>
</dbReference>
<sequence length="746" mass="82655">TDAQNGLDFHFNIHESCYSQLKFAIQLKCYDLIYQTPWPNQRTNTIGSQVRNVNKRKIRNLEPMRRTDLTSTLTFMNHVILSYFNHENFDSVLSSENNSIFECPSPKFQIIATTKLKPIDLRLEFQNDIPHSKICLIPCMPKSKNWCFPYSITRKSRISISVFKERSGAARLVQNPNILRSSYSIVILNGTINSSSELILSKKSGQPGVSGKSGPAGPQGPKGIQGESGKVGVTYIRWGKKTCPNTGATLVYEGYVGGSYHSHRGGGSNYVCLTRDPNYAKYQSGSQDSRSRIFGAEYQTYTTGIYPSSLHDHDVPCAVCHVTKRASQMMVPGRNVCPSGWTREYKGYLMAEKHSHHRTMYTCVDEAPDYTRGTHANRKHADRDGALFYFVEGQCGALPCKPYIAGRELTCAITQISYSFLKSLRILKQHVRPNKRWKEARLNQSYHYAGRQPAFLLRGPPGKPGRDGTPGSPGTAGSPGKAGKDGTAGSPGRNACPLSETNSKGPKMDPCDKIDIVGKPGVPGKSGPAGSEGPKGIQVNLHQTSPYRQVPTAYTPVGHAIGQAELSCRRAVIWTQQASRLTTAVWCRGYVGGSHFSHRGGGSNYVCLTRDPIYSKYQSGYQDSRSRIFGAEYQTFSTGIYPSSLHDHDVPCAVCHVTKRASQMMVPGRNVCPSGWTREYKGYLMAERHNQYRTMYTCMDEAPDYTRGTFANRDGALFHFVEGECGSLPCKPYIAGRELTCTVCTR</sequence>
<dbReference type="Gene3D" id="1.20.5.320">
    <property type="entry name" value="6-Phosphogluconate Dehydrogenase, domain 3"/>
    <property type="match status" value="1"/>
</dbReference>
<dbReference type="AlphaFoldDB" id="A0A7D9EIC7"/>
<feature type="non-terminal residue" evidence="2">
    <location>
        <position position="1"/>
    </location>
</feature>
<dbReference type="OrthoDB" id="6086925at2759"/>
<dbReference type="EMBL" id="CACRXK020006894">
    <property type="protein sequence ID" value="CAB4010761.1"/>
    <property type="molecule type" value="Genomic_DNA"/>
</dbReference>
<proteinExistence type="predicted"/>
<dbReference type="GO" id="GO:0005615">
    <property type="term" value="C:extracellular space"/>
    <property type="evidence" value="ECO:0007669"/>
    <property type="project" value="TreeGrafter"/>
</dbReference>
<protein>
    <submittedName>
        <fullName evidence="2">Uncharacterized protein</fullName>
    </submittedName>
</protein>
<evidence type="ECO:0000313" key="3">
    <source>
        <dbReference type="Proteomes" id="UP001152795"/>
    </source>
</evidence>
<comment type="caution">
    <text evidence="2">The sequence shown here is derived from an EMBL/GenBank/DDBJ whole genome shotgun (WGS) entry which is preliminary data.</text>
</comment>
<dbReference type="PANTHER" id="PTHR24024">
    <property type="entry name" value="PULMONARY SURFACTANT-ASSOCIATED PROTEIN A"/>
    <property type="match status" value="1"/>
</dbReference>
<feature type="region of interest" description="Disordered" evidence="1">
    <location>
        <begin position="203"/>
        <end position="225"/>
    </location>
</feature>
<dbReference type="InterPro" id="IPR051077">
    <property type="entry name" value="Ca-dependent_lectin"/>
</dbReference>